<dbReference type="InterPro" id="IPR025714">
    <property type="entry name" value="Methyltranfer_dom"/>
</dbReference>
<dbReference type="Pfam" id="PF13847">
    <property type="entry name" value="Methyltransf_31"/>
    <property type="match status" value="1"/>
</dbReference>
<evidence type="ECO:0000259" key="1">
    <source>
        <dbReference type="Pfam" id="PF13847"/>
    </source>
</evidence>
<name>A0A017SIE1_ASPRC</name>
<dbReference type="GO" id="GO:0032259">
    <property type="term" value="P:methylation"/>
    <property type="evidence" value="ECO:0007669"/>
    <property type="project" value="UniProtKB-KW"/>
</dbReference>
<accession>A0A017SIE1</accession>
<dbReference type="PANTHER" id="PTHR43591">
    <property type="entry name" value="METHYLTRANSFERASE"/>
    <property type="match status" value="1"/>
</dbReference>
<evidence type="ECO:0000313" key="3">
    <source>
        <dbReference type="Proteomes" id="UP000019804"/>
    </source>
</evidence>
<dbReference type="HOGENOM" id="CLU_057148_1_0_1"/>
<keyword evidence="2" id="KW-0489">Methyltransferase</keyword>
<dbReference type="PANTHER" id="PTHR43591:SF24">
    <property type="entry name" value="2-METHOXY-6-POLYPRENYL-1,4-BENZOQUINOL METHYLASE, MITOCHONDRIAL"/>
    <property type="match status" value="1"/>
</dbReference>
<proteinExistence type="predicted"/>
<organism evidence="2 3">
    <name type="scientific">Aspergillus ruber (strain CBS 135680)</name>
    <dbReference type="NCBI Taxonomy" id="1388766"/>
    <lineage>
        <taxon>Eukaryota</taxon>
        <taxon>Fungi</taxon>
        <taxon>Dikarya</taxon>
        <taxon>Ascomycota</taxon>
        <taxon>Pezizomycotina</taxon>
        <taxon>Eurotiomycetes</taxon>
        <taxon>Eurotiomycetidae</taxon>
        <taxon>Eurotiales</taxon>
        <taxon>Aspergillaceae</taxon>
        <taxon>Aspergillus</taxon>
        <taxon>Aspergillus subgen. Aspergillus</taxon>
    </lineage>
</organism>
<protein>
    <submittedName>
        <fullName evidence="2">Type 11 methyltransferase</fullName>
    </submittedName>
</protein>
<dbReference type="InterPro" id="IPR029063">
    <property type="entry name" value="SAM-dependent_MTases_sf"/>
</dbReference>
<dbReference type="Gene3D" id="3.40.50.150">
    <property type="entry name" value="Vaccinia Virus protein VP39"/>
    <property type="match status" value="1"/>
</dbReference>
<dbReference type="EMBL" id="KK088418">
    <property type="protein sequence ID" value="EYE96434.1"/>
    <property type="molecule type" value="Genomic_DNA"/>
</dbReference>
<dbReference type="GO" id="GO:0008757">
    <property type="term" value="F:S-adenosylmethionine-dependent methyltransferase activity"/>
    <property type="evidence" value="ECO:0007669"/>
    <property type="project" value="InterPro"/>
</dbReference>
<dbReference type="GeneID" id="63696607"/>
<keyword evidence="2" id="KW-0808">Transferase</keyword>
<gene>
    <name evidence="2" type="ORF">EURHEDRAFT_410957</name>
</gene>
<reference evidence="3" key="1">
    <citation type="journal article" date="2014" name="Nat. Commun.">
        <title>Genomic adaptations of the halophilic Dead Sea filamentous fungus Eurotium rubrum.</title>
        <authorList>
            <person name="Kis-Papo T."/>
            <person name="Weig A.R."/>
            <person name="Riley R."/>
            <person name="Persoh D."/>
            <person name="Salamov A."/>
            <person name="Sun H."/>
            <person name="Lipzen A."/>
            <person name="Wasser S.P."/>
            <person name="Rambold G."/>
            <person name="Grigoriev I.V."/>
            <person name="Nevo E."/>
        </authorList>
    </citation>
    <scope>NUCLEOTIDE SEQUENCE [LARGE SCALE GENOMIC DNA]</scope>
    <source>
        <strain evidence="3">CBS 135680</strain>
    </source>
</reference>
<evidence type="ECO:0000313" key="2">
    <source>
        <dbReference type="EMBL" id="EYE96434.1"/>
    </source>
</evidence>
<sequence length="269" mass="29570">MPDYTQGHTYEMMAAHQIRSTSDSCGYFTPLLTSRPAAHILDVGCGPGSITADLASHVPEGQVIGVDFAEQAIQKASSQPSLPTNCTFQVANVDDRLPFPDNSFDVVHAHQVLIHLSNPVNALAEMRRVCRPGGFVASRDGDWDTFTIFPESPALKQYRETHSAIIRSSGAEPNAGRRLRYWAVQAGFSDDRVTYSASPVLFTGPERVRHWSTVQAERYSKGTFKEQILSKGLATEDEIAAFGPAWLKWGEQPGAVYHVSCGEVVCWKD</sequence>
<dbReference type="Proteomes" id="UP000019804">
    <property type="component" value="Unassembled WGS sequence"/>
</dbReference>
<dbReference type="CDD" id="cd02440">
    <property type="entry name" value="AdoMet_MTases"/>
    <property type="match status" value="1"/>
</dbReference>
<feature type="domain" description="Methyltransferase" evidence="1">
    <location>
        <begin position="37"/>
        <end position="142"/>
    </location>
</feature>
<keyword evidence="3" id="KW-1185">Reference proteome</keyword>
<dbReference type="SUPFAM" id="SSF53335">
    <property type="entry name" value="S-adenosyl-L-methionine-dependent methyltransferases"/>
    <property type="match status" value="1"/>
</dbReference>
<dbReference type="RefSeq" id="XP_040640122.1">
    <property type="nucleotide sequence ID" value="XM_040781483.1"/>
</dbReference>
<dbReference type="OrthoDB" id="10017101at2759"/>
<dbReference type="AlphaFoldDB" id="A0A017SIE1"/>
<dbReference type="STRING" id="1388766.A0A017SIE1"/>